<name>A0A5J5MIW1_MUNRE</name>
<dbReference type="GO" id="GO:0006355">
    <property type="term" value="P:regulation of DNA-templated transcription"/>
    <property type="evidence" value="ECO:0007669"/>
    <property type="project" value="InterPro"/>
</dbReference>
<dbReference type="EMBL" id="VCEB01000003">
    <property type="protein sequence ID" value="KAB0379331.1"/>
    <property type="molecule type" value="Genomic_DNA"/>
</dbReference>
<dbReference type="SUPFAM" id="SSF109640">
    <property type="entry name" value="KRAB domain (Kruppel-associated box)"/>
    <property type="match status" value="1"/>
</dbReference>
<gene>
    <name evidence="4" type="ORF">FD755_007115</name>
</gene>
<dbReference type="PROSITE" id="PS50805">
    <property type="entry name" value="KRAB"/>
    <property type="match status" value="1"/>
</dbReference>
<sequence>MRPNRSQEESTEGDAGRTERKPTAKDAFKDISIYFSKEEWEEMGDWEKIRYRNMKRNYEVLIAIGFRATRPDFMHHCRQIIKPQVDDTEDSDEEWTPRQQEIIIFSIPKWLWLNIDISLNEDECIGFPKVESSWTSHRTCVLCIGRQILNHCATREVPLFP</sequence>
<evidence type="ECO:0000313" key="4">
    <source>
        <dbReference type="EMBL" id="KAB0379331.1"/>
    </source>
</evidence>
<dbReference type="PANTHER" id="PTHR14112:SF1">
    <property type="entry name" value="KRAB-RELATED DOMAIN-CONTAINING PROTEIN"/>
    <property type="match status" value="1"/>
</dbReference>
<accession>A0A5J5MIW1</accession>
<dbReference type="SMART" id="SM00349">
    <property type="entry name" value="KRAB"/>
    <property type="match status" value="1"/>
</dbReference>
<organism evidence="4 5">
    <name type="scientific">Muntiacus reevesi</name>
    <name type="common">Reeves' muntjac</name>
    <name type="synonym">Cervus reevesi</name>
    <dbReference type="NCBI Taxonomy" id="9886"/>
    <lineage>
        <taxon>Eukaryota</taxon>
        <taxon>Metazoa</taxon>
        <taxon>Chordata</taxon>
        <taxon>Craniata</taxon>
        <taxon>Vertebrata</taxon>
        <taxon>Euteleostomi</taxon>
        <taxon>Mammalia</taxon>
        <taxon>Eutheria</taxon>
        <taxon>Laurasiatheria</taxon>
        <taxon>Artiodactyla</taxon>
        <taxon>Ruminantia</taxon>
        <taxon>Pecora</taxon>
        <taxon>Cervidae</taxon>
        <taxon>Muntiacinae</taxon>
        <taxon>Muntiacus</taxon>
    </lineage>
</organism>
<dbReference type="AlphaFoldDB" id="A0A5J5MIW1"/>
<feature type="region of interest" description="Disordered" evidence="1">
    <location>
        <begin position="1"/>
        <end position="24"/>
    </location>
</feature>
<evidence type="ECO:0000256" key="1">
    <source>
        <dbReference type="SAM" id="MobiDB-lite"/>
    </source>
</evidence>
<proteinExistence type="predicted"/>
<dbReference type="PROSITE" id="PS50806">
    <property type="entry name" value="KRAB_RELATED"/>
    <property type="match status" value="1"/>
</dbReference>
<evidence type="ECO:0000259" key="3">
    <source>
        <dbReference type="PROSITE" id="PS50806"/>
    </source>
</evidence>
<evidence type="ECO:0000313" key="5">
    <source>
        <dbReference type="Proteomes" id="UP000326062"/>
    </source>
</evidence>
<dbReference type="InterPro" id="IPR003655">
    <property type="entry name" value="aKRAB"/>
</dbReference>
<evidence type="ECO:0000259" key="2">
    <source>
        <dbReference type="PROSITE" id="PS50805"/>
    </source>
</evidence>
<feature type="domain" description="KRAB-related" evidence="3">
    <location>
        <begin position="23"/>
        <end position="86"/>
    </location>
</feature>
<dbReference type="InterPro" id="IPR036051">
    <property type="entry name" value="KRAB_dom_sf"/>
</dbReference>
<dbReference type="InterPro" id="IPR001909">
    <property type="entry name" value="KRAB"/>
</dbReference>
<dbReference type="CDD" id="cd07765">
    <property type="entry name" value="KRAB_A-box"/>
    <property type="match status" value="1"/>
</dbReference>
<dbReference type="Pfam" id="PF01352">
    <property type="entry name" value="KRAB"/>
    <property type="match status" value="1"/>
</dbReference>
<keyword evidence="5" id="KW-1185">Reference proteome</keyword>
<protein>
    <submittedName>
        <fullName evidence="4">Uncharacterized protein</fullName>
    </submittedName>
</protein>
<dbReference type="Proteomes" id="UP000326062">
    <property type="component" value="Chromosome 3"/>
</dbReference>
<feature type="domain" description="KRAB" evidence="2">
    <location>
        <begin position="26"/>
        <end position="96"/>
    </location>
</feature>
<dbReference type="Gene3D" id="6.10.140.140">
    <property type="match status" value="1"/>
</dbReference>
<comment type="caution">
    <text evidence="4">The sequence shown here is derived from an EMBL/GenBank/DDBJ whole genome shotgun (WGS) entry which is preliminary data.</text>
</comment>
<dbReference type="PANTHER" id="PTHR14112">
    <property type="entry name" value="SYNOVIAL SARCOMA, X MEMBER"/>
    <property type="match status" value="1"/>
</dbReference>
<reference evidence="4 5" key="1">
    <citation type="submission" date="2019-06" db="EMBL/GenBank/DDBJ databases">
        <title>Discovery of a novel chromosome fission-fusion reversal in muntjac.</title>
        <authorList>
            <person name="Mudd A.B."/>
            <person name="Bredeson J.V."/>
            <person name="Baum R."/>
            <person name="Hockemeyer D."/>
            <person name="Rokhsar D.S."/>
        </authorList>
    </citation>
    <scope>NUCLEOTIDE SEQUENCE [LARGE SCALE GENOMIC DNA]</scope>
    <source>
        <strain evidence="4">UCam_UCB_Mr</strain>
        <tissue evidence="4">Fibroblast cell line</tissue>
    </source>
</reference>